<dbReference type="InterPro" id="IPR005094">
    <property type="entry name" value="Endonuclease_MobA/VirD2"/>
</dbReference>
<evidence type="ECO:0000259" key="3">
    <source>
        <dbReference type="Pfam" id="PF03432"/>
    </source>
</evidence>
<evidence type="ECO:0000256" key="2">
    <source>
        <dbReference type="SAM" id="MobiDB-lite"/>
    </source>
</evidence>
<dbReference type="EMBL" id="LMUA01000025">
    <property type="protein sequence ID" value="KUE75245.1"/>
    <property type="molecule type" value="Genomic_DNA"/>
</dbReference>
<accession>A0A0W7TN31</accession>
<organism evidence="4 5">
    <name type="scientific">Ruthenibacterium lactatiformans</name>
    <dbReference type="NCBI Taxonomy" id="1550024"/>
    <lineage>
        <taxon>Bacteria</taxon>
        <taxon>Bacillati</taxon>
        <taxon>Bacillota</taxon>
        <taxon>Clostridia</taxon>
        <taxon>Eubacteriales</taxon>
        <taxon>Oscillospiraceae</taxon>
        <taxon>Ruthenibacterium</taxon>
    </lineage>
</organism>
<keyword evidence="1" id="KW-0175">Coiled coil</keyword>
<evidence type="ECO:0000313" key="5">
    <source>
        <dbReference type="Proteomes" id="UP000053433"/>
    </source>
</evidence>
<dbReference type="Proteomes" id="UP000053433">
    <property type="component" value="Unassembled WGS sequence"/>
</dbReference>
<evidence type="ECO:0000313" key="4">
    <source>
        <dbReference type="EMBL" id="KUE75245.1"/>
    </source>
</evidence>
<dbReference type="AlphaFoldDB" id="A0A0W7TN31"/>
<comment type="caution">
    <text evidence="4">The sequence shown here is derived from an EMBL/GenBank/DDBJ whole genome shotgun (WGS) entry which is preliminary data.</text>
</comment>
<dbReference type="Pfam" id="PF03432">
    <property type="entry name" value="Relaxase"/>
    <property type="match status" value="1"/>
</dbReference>
<feature type="coiled-coil region" evidence="1">
    <location>
        <begin position="403"/>
        <end position="440"/>
    </location>
</feature>
<name>A0A0W7TN31_9FIRM</name>
<proteinExistence type="predicted"/>
<sequence>MAYTKIFPIRTRLDRRVRYALNGKKTALEAAAGYALDAAKTESVLFTDAFNCGLAAPCAEMYATKRRWGKDQNRVQGYHIIQSFRPGEVTPEQAHEIGCEFVRRFLAGRYETVIGTHLDKAHPHNHIVFNACSYADGRMFRNNFNDYYNGIRTVSDALCREYSLSVIEPQNKGKQYREWLDEKEKKPTMRGMVKADVDEVLAAAASFQTFVLGLQRRGYIVKYGPEIKYMAVRHKTGGKFLRLKSLGPEYTEAAIRQRLEQPPQLRTPTTPEVPPRPARQNMRKKENQKSSSRPRRAYRLRGRFASGRAGYSGFAALTYRYLHLLCKVRRKRAPRHVSYALRGELRRFDRYLAQHQFLLEHKITDSAALCAYRAQTKTEIERMTHRRAALYRKRGDSSNGMNRAELSAQIDRLTSALRAMRRELRLCEQIEADMEHIRDQLALAHTDAQREETKKRKEVKRDEYGR</sequence>
<reference evidence="4 5" key="1">
    <citation type="submission" date="2015-10" db="EMBL/GenBank/DDBJ databases">
        <title>A novel member of the family Ruminococcaceae isolated from human faeces.</title>
        <authorList>
            <person name="Shkoporov A.N."/>
            <person name="Chaplin A.V."/>
            <person name="Motuzova O.V."/>
            <person name="Kafarskaia L.I."/>
            <person name="Efimov B.A."/>
        </authorList>
    </citation>
    <scope>NUCLEOTIDE SEQUENCE [LARGE SCALE GENOMIC DNA]</scope>
    <source>
        <strain evidence="4 5">668</strain>
    </source>
</reference>
<protein>
    <recommendedName>
        <fullName evidence="3">MobA/VirD2-like nuclease domain-containing protein</fullName>
    </recommendedName>
</protein>
<gene>
    <name evidence="4" type="ORF">ASJ35_14650</name>
</gene>
<feature type="domain" description="MobA/VirD2-like nuclease" evidence="3">
    <location>
        <begin position="34"/>
        <end position="164"/>
    </location>
</feature>
<dbReference type="RefSeq" id="WP_058723639.1">
    <property type="nucleotide sequence ID" value="NZ_LMUA01000025.1"/>
</dbReference>
<evidence type="ECO:0000256" key="1">
    <source>
        <dbReference type="SAM" id="Coils"/>
    </source>
</evidence>
<feature type="region of interest" description="Disordered" evidence="2">
    <location>
        <begin position="445"/>
        <end position="466"/>
    </location>
</feature>
<feature type="compositionally biased region" description="Basic and acidic residues" evidence="2">
    <location>
        <begin position="447"/>
        <end position="466"/>
    </location>
</feature>
<feature type="region of interest" description="Disordered" evidence="2">
    <location>
        <begin position="257"/>
        <end position="296"/>
    </location>
</feature>